<keyword evidence="2" id="KW-1185">Reference proteome</keyword>
<dbReference type="EMBL" id="KZ084094">
    <property type="protein sequence ID" value="OSD05035.1"/>
    <property type="molecule type" value="Genomic_DNA"/>
</dbReference>
<sequence>MVDGLELTSGDHPVTRPRFRTSLVFPKSLHSRVIGMEDAICLGRRTYNNASLGSLCCTGSASSSTRSQL</sequence>
<protein>
    <submittedName>
        <fullName evidence="1">Uncharacterized protein</fullName>
    </submittedName>
</protein>
<name>A0A1Y2IV61_TRAC3</name>
<proteinExistence type="predicted"/>
<evidence type="ECO:0000313" key="2">
    <source>
        <dbReference type="Proteomes" id="UP000193067"/>
    </source>
</evidence>
<dbReference type="AlphaFoldDB" id="A0A1Y2IV61"/>
<organism evidence="1 2">
    <name type="scientific">Trametes coccinea (strain BRFM310)</name>
    <name type="common">Pycnoporus coccineus</name>
    <dbReference type="NCBI Taxonomy" id="1353009"/>
    <lineage>
        <taxon>Eukaryota</taxon>
        <taxon>Fungi</taxon>
        <taxon>Dikarya</taxon>
        <taxon>Basidiomycota</taxon>
        <taxon>Agaricomycotina</taxon>
        <taxon>Agaricomycetes</taxon>
        <taxon>Polyporales</taxon>
        <taxon>Polyporaceae</taxon>
        <taxon>Trametes</taxon>
    </lineage>
</organism>
<dbReference type="Proteomes" id="UP000193067">
    <property type="component" value="Unassembled WGS sequence"/>
</dbReference>
<reference evidence="1 2" key="1">
    <citation type="journal article" date="2015" name="Biotechnol. Biofuels">
        <title>Enhanced degradation of softwood versus hardwood by the white-rot fungus Pycnoporus coccineus.</title>
        <authorList>
            <person name="Couturier M."/>
            <person name="Navarro D."/>
            <person name="Chevret D."/>
            <person name="Henrissat B."/>
            <person name="Piumi F."/>
            <person name="Ruiz-Duenas F.J."/>
            <person name="Martinez A.T."/>
            <person name="Grigoriev I.V."/>
            <person name="Riley R."/>
            <person name="Lipzen A."/>
            <person name="Berrin J.G."/>
            <person name="Master E.R."/>
            <person name="Rosso M.N."/>
        </authorList>
    </citation>
    <scope>NUCLEOTIDE SEQUENCE [LARGE SCALE GENOMIC DNA]</scope>
    <source>
        <strain evidence="1 2">BRFM310</strain>
    </source>
</reference>
<evidence type="ECO:0000313" key="1">
    <source>
        <dbReference type="EMBL" id="OSD05035.1"/>
    </source>
</evidence>
<gene>
    <name evidence="1" type="ORF">PYCCODRAFT_1277283</name>
</gene>
<accession>A0A1Y2IV61</accession>